<gene>
    <name evidence="1" type="ORF">A2541_01865</name>
</gene>
<comment type="caution">
    <text evidence="1">The sequence shown here is derived from an EMBL/GenBank/DDBJ whole genome shotgun (WGS) entry which is preliminary data.</text>
</comment>
<dbReference type="Proteomes" id="UP000176965">
    <property type="component" value="Unassembled WGS sequence"/>
</dbReference>
<reference evidence="1 2" key="1">
    <citation type="journal article" date="2016" name="Nat. Commun.">
        <title>Thousands of microbial genomes shed light on interconnected biogeochemical processes in an aquifer system.</title>
        <authorList>
            <person name="Anantharaman K."/>
            <person name="Brown C.T."/>
            <person name="Hug L.A."/>
            <person name="Sharon I."/>
            <person name="Castelle C.J."/>
            <person name="Probst A.J."/>
            <person name="Thomas B.C."/>
            <person name="Singh A."/>
            <person name="Wilkins M.J."/>
            <person name="Karaoz U."/>
            <person name="Brodie E.L."/>
            <person name="Williams K.H."/>
            <person name="Hubbard S.S."/>
            <person name="Banfield J.F."/>
        </authorList>
    </citation>
    <scope>NUCLEOTIDE SEQUENCE [LARGE SCALE GENOMIC DNA]</scope>
</reference>
<name>A0A1G2PG24_9BACT</name>
<evidence type="ECO:0000313" key="1">
    <source>
        <dbReference type="EMBL" id="OHA47284.1"/>
    </source>
</evidence>
<sequence>MIYKLKEQRDKFIEKVYKDSMKDLNKFYEVNWTYGRPNVIIPESRKQIDQLKDTKTERWVVGWSSGQFIYVLDRKNFNKESSNKYSESSYSATIKHELSHAFYNIKSKGKNTPRWLCEGVAIYTSGQNKLKKIPIKFGNFLSFYENGGKDIYYESGFAVELLVKKYGKKKLLKLILNLNTVENKDGFSKLFKKIYGFSSNYKEFNAFLKEATK</sequence>
<dbReference type="EMBL" id="MHSQ01000018">
    <property type="protein sequence ID" value="OHA47284.1"/>
    <property type="molecule type" value="Genomic_DNA"/>
</dbReference>
<protein>
    <recommendedName>
        <fullName evidence="3">Peptidase MA-like domain-containing protein</fullName>
    </recommendedName>
</protein>
<dbReference type="STRING" id="1802338.A2541_01865"/>
<organism evidence="1 2">
    <name type="scientific">Candidatus Taylorbacteria bacterium RIFOXYD2_FULL_36_9</name>
    <dbReference type="NCBI Taxonomy" id="1802338"/>
    <lineage>
        <taxon>Bacteria</taxon>
        <taxon>Candidatus Tayloriibacteriota</taxon>
    </lineage>
</organism>
<evidence type="ECO:0000313" key="2">
    <source>
        <dbReference type="Proteomes" id="UP000176965"/>
    </source>
</evidence>
<dbReference type="AlphaFoldDB" id="A0A1G2PG24"/>
<evidence type="ECO:0008006" key="3">
    <source>
        <dbReference type="Google" id="ProtNLM"/>
    </source>
</evidence>
<accession>A0A1G2PG24</accession>
<proteinExistence type="predicted"/>